<dbReference type="EMBL" id="AESD01000622">
    <property type="protein sequence ID" value="EHJ11164.1"/>
    <property type="molecule type" value="Genomic_DNA"/>
</dbReference>
<dbReference type="InterPro" id="IPR050490">
    <property type="entry name" value="Bact_solute-bd_prot1"/>
</dbReference>
<dbReference type="PANTHER" id="PTHR43649">
    <property type="entry name" value="ARABINOSE-BINDING PROTEIN-RELATED"/>
    <property type="match status" value="1"/>
</dbReference>
<dbReference type="AlphaFoldDB" id="G5J9H4"/>
<feature type="signal peptide" evidence="3">
    <location>
        <begin position="1"/>
        <end position="25"/>
    </location>
</feature>
<dbReference type="Pfam" id="PF01547">
    <property type="entry name" value="SBP_bac_1"/>
    <property type="match status" value="1"/>
</dbReference>
<dbReference type="InterPro" id="IPR006059">
    <property type="entry name" value="SBP"/>
</dbReference>
<protein>
    <submittedName>
        <fullName evidence="4">Alpha-glucosides-binding periplasmic protein AglE</fullName>
    </submittedName>
</protein>
<evidence type="ECO:0000313" key="4">
    <source>
        <dbReference type="EMBL" id="EHJ11164.1"/>
    </source>
</evidence>
<dbReference type="RefSeq" id="WP_007312039.1">
    <property type="nucleotide sequence ID" value="NZ_AESD01000622.1"/>
</dbReference>
<reference evidence="4 5" key="1">
    <citation type="journal article" date="2011" name="Front. Microbiol.">
        <title>Two Strains of Crocosphaera watsonii with Highly Conserved Genomes are Distinguished by Strain-Specific Features.</title>
        <authorList>
            <person name="Bench S.R."/>
            <person name="Ilikchyan I.N."/>
            <person name="Tripp H.J."/>
            <person name="Zehr J.P."/>
        </authorList>
    </citation>
    <scope>NUCLEOTIDE SEQUENCE [LARGE SCALE GENOMIC DNA]</scope>
    <source>
        <strain evidence="4 5">WH 0003</strain>
    </source>
</reference>
<proteinExistence type="inferred from homology"/>
<dbReference type="PROSITE" id="PS51257">
    <property type="entry name" value="PROKAR_LIPOPROTEIN"/>
    <property type="match status" value="1"/>
</dbReference>
<feature type="chain" id="PRO_5003479163" evidence="3">
    <location>
        <begin position="26"/>
        <end position="429"/>
    </location>
</feature>
<comment type="similarity">
    <text evidence="1">Belongs to the bacterial solute-binding protein 1 family.</text>
</comment>
<dbReference type="SUPFAM" id="SSF53850">
    <property type="entry name" value="Periplasmic binding protein-like II"/>
    <property type="match status" value="1"/>
</dbReference>
<dbReference type="PANTHER" id="PTHR43649:SF29">
    <property type="entry name" value="OSMOPROTECTIVE COMPOUNDS-BINDING PROTEIN GGTB"/>
    <property type="match status" value="1"/>
</dbReference>
<dbReference type="Proteomes" id="UP000003477">
    <property type="component" value="Unassembled WGS sequence"/>
</dbReference>
<evidence type="ECO:0000256" key="1">
    <source>
        <dbReference type="ARBA" id="ARBA00008520"/>
    </source>
</evidence>
<evidence type="ECO:0000313" key="5">
    <source>
        <dbReference type="Proteomes" id="UP000003477"/>
    </source>
</evidence>
<dbReference type="PATRIC" id="fig|423471.3.peg.3837"/>
<evidence type="ECO:0000256" key="2">
    <source>
        <dbReference type="ARBA" id="ARBA00022448"/>
    </source>
</evidence>
<keyword evidence="3" id="KW-0732">Signal</keyword>
<name>G5J9H4_CROWT</name>
<evidence type="ECO:0000256" key="3">
    <source>
        <dbReference type="SAM" id="SignalP"/>
    </source>
</evidence>
<gene>
    <name evidence="4" type="ORF">CWATWH0003_4090</name>
</gene>
<keyword evidence="2" id="KW-0813">Transport</keyword>
<sequence>MKRFKNSLKPAFFAATFLICLTVSGCSFLNQTPQTNQKQVTILGVIVGEEQEKLEKALAPFTEKTGIEVVYEGTNTFATTLPIRVDSGNPPDIALFPQPGLMADFAKEGQLIPLTEFITPENLKEAYPDTWIALGSVDETPYGVWYQASVKSLVWYNPKVFQENGYEIPKTWEEMIALSDRLVEEGKTPWCVAMESGDATGWVGTDWVEDIMLRTAGPEVYDQWVNNQIPFTDQSVKNAVETFGKIVRNDKYVYGGKVGVLSIPFGDSIQGLFGEQPKCYLHRQAAFIASFLPEDINTAEDVGIFYLPPIEPDQGSPVLVAGDVFAMFNDTPEARQLMEYVASKVPHEIVVKLGGSISPRKNIAMDLYPNQLMQQQAKILADADVIRFDGSDMMPGAVGTGTFWSGMVDYVGGTDVETVLENIENSWPE</sequence>
<comment type="caution">
    <text evidence="4">The sequence shown here is derived from an EMBL/GenBank/DDBJ whole genome shotgun (WGS) entry which is preliminary data.</text>
</comment>
<organism evidence="4 5">
    <name type="scientific">Crocosphaera watsonii WH 0003</name>
    <dbReference type="NCBI Taxonomy" id="423471"/>
    <lineage>
        <taxon>Bacteria</taxon>
        <taxon>Bacillati</taxon>
        <taxon>Cyanobacteriota</taxon>
        <taxon>Cyanophyceae</taxon>
        <taxon>Oscillatoriophycideae</taxon>
        <taxon>Chroococcales</taxon>
        <taxon>Aphanothecaceae</taxon>
        <taxon>Crocosphaera</taxon>
    </lineage>
</organism>
<accession>G5J9H4</accession>
<dbReference type="GeneID" id="88767563"/>
<dbReference type="Gene3D" id="3.40.190.10">
    <property type="entry name" value="Periplasmic binding protein-like II"/>
    <property type="match status" value="2"/>
</dbReference>